<protein>
    <submittedName>
        <fullName evidence="2 3">Uncharacterized protein</fullName>
    </submittedName>
</protein>
<name>B7QBF5_IXOSC</name>
<dbReference type="Proteomes" id="UP000001555">
    <property type="component" value="Unassembled WGS sequence"/>
</dbReference>
<dbReference type="VEuPathDB" id="VectorBase:ISCI022350"/>
<dbReference type="EnsemblMetazoa" id="ISCW022350-RA">
    <property type="protein sequence ID" value="ISCW022350-PA"/>
    <property type="gene ID" value="ISCW022350"/>
</dbReference>
<feature type="region of interest" description="Disordered" evidence="1">
    <location>
        <begin position="86"/>
        <end position="105"/>
    </location>
</feature>
<accession>B7QBF5</accession>
<proteinExistence type="predicted"/>
<evidence type="ECO:0000313" key="3">
    <source>
        <dbReference type="EnsemblMetazoa" id="ISCW022350-PA"/>
    </source>
</evidence>
<dbReference type="EMBL" id="ABJB011038077">
    <property type="status" value="NOT_ANNOTATED_CDS"/>
    <property type="molecule type" value="Genomic_DNA"/>
</dbReference>
<reference evidence="3" key="2">
    <citation type="submission" date="2020-05" db="UniProtKB">
        <authorList>
            <consortium name="EnsemblMetazoa"/>
        </authorList>
    </citation>
    <scope>IDENTIFICATION</scope>
    <source>
        <strain evidence="3">wikel</strain>
    </source>
</reference>
<sequence>MRVNGMIDTSHVPTNITNMGCPQEWIGICVQVKTEQCDGSRAVPAILARDGRAVPVITQWVRQTPSSIFSTCEYPSFSPRDIITAGRGRLRNSTQSSCQGTSMHL</sequence>
<dbReference type="PaxDb" id="6945-B7QBF5"/>
<dbReference type="InParanoid" id="B7QBF5"/>
<evidence type="ECO:0000313" key="4">
    <source>
        <dbReference type="Proteomes" id="UP000001555"/>
    </source>
</evidence>
<dbReference type="HOGENOM" id="CLU_2239536_0_0_1"/>
<dbReference type="VEuPathDB" id="VectorBase:ISCW022350"/>
<organism>
    <name type="scientific">Ixodes scapularis</name>
    <name type="common">Black-legged tick</name>
    <name type="synonym">Deer tick</name>
    <dbReference type="NCBI Taxonomy" id="6945"/>
    <lineage>
        <taxon>Eukaryota</taxon>
        <taxon>Metazoa</taxon>
        <taxon>Ecdysozoa</taxon>
        <taxon>Arthropoda</taxon>
        <taxon>Chelicerata</taxon>
        <taxon>Arachnida</taxon>
        <taxon>Acari</taxon>
        <taxon>Parasitiformes</taxon>
        <taxon>Ixodida</taxon>
        <taxon>Ixodoidea</taxon>
        <taxon>Ixodidae</taxon>
        <taxon>Ixodinae</taxon>
        <taxon>Ixodes</taxon>
    </lineage>
</organism>
<reference evidence="2 4" key="1">
    <citation type="submission" date="2008-03" db="EMBL/GenBank/DDBJ databases">
        <title>Annotation of Ixodes scapularis.</title>
        <authorList>
            <consortium name="Ixodes scapularis Genome Project Consortium"/>
            <person name="Caler E."/>
            <person name="Hannick L.I."/>
            <person name="Bidwell S."/>
            <person name="Joardar V."/>
            <person name="Thiagarajan M."/>
            <person name="Amedeo P."/>
            <person name="Galinsky K.J."/>
            <person name="Schobel S."/>
            <person name="Inman J."/>
            <person name="Hostetler J."/>
            <person name="Miller J."/>
            <person name="Hammond M."/>
            <person name="Megy K."/>
            <person name="Lawson D."/>
            <person name="Kodira C."/>
            <person name="Sutton G."/>
            <person name="Meyer J."/>
            <person name="Hill C.A."/>
            <person name="Birren B."/>
            <person name="Nene V."/>
            <person name="Collins F."/>
            <person name="Alarcon-Chaidez F."/>
            <person name="Wikel S."/>
            <person name="Strausberg R."/>
        </authorList>
    </citation>
    <scope>NUCLEOTIDE SEQUENCE [LARGE SCALE GENOMIC DNA]</scope>
    <source>
        <strain evidence="4">Wikel</strain>
        <strain evidence="2">Wikel colony</strain>
    </source>
</reference>
<evidence type="ECO:0000256" key="1">
    <source>
        <dbReference type="SAM" id="MobiDB-lite"/>
    </source>
</evidence>
<dbReference type="AlphaFoldDB" id="B7QBF5"/>
<dbReference type="EMBL" id="DS901144">
    <property type="protein sequence ID" value="EEC16177.1"/>
    <property type="molecule type" value="Genomic_DNA"/>
</dbReference>
<evidence type="ECO:0000313" key="2">
    <source>
        <dbReference type="EMBL" id="EEC16177.1"/>
    </source>
</evidence>
<keyword evidence="4" id="KW-1185">Reference proteome</keyword>
<feature type="compositionally biased region" description="Polar residues" evidence="1">
    <location>
        <begin position="91"/>
        <end position="105"/>
    </location>
</feature>
<gene>
    <name evidence="2" type="ORF">IscW_ISCW022350</name>
</gene>